<keyword evidence="1" id="KW-0732">Signal</keyword>
<keyword evidence="3" id="KW-1185">Reference proteome</keyword>
<feature type="signal peptide" evidence="1">
    <location>
        <begin position="1"/>
        <end position="20"/>
    </location>
</feature>
<dbReference type="GO" id="GO:0005576">
    <property type="term" value="C:extracellular region"/>
    <property type="evidence" value="ECO:0007669"/>
    <property type="project" value="InterPro"/>
</dbReference>
<feature type="chain" id="PRO_5043976840" description="Prokineticin domain-containing protein" evidence="1">
    <location>
        <begin position="21"/>
        <end position="213"/>
    </location>
</feature>
<dbReference type="PANTHER" id="PTHR10041:SF5">
    <property type="entry name" value="LEUCINE-RICH COLIPASE-LIKE PROTEIN 1"/>
    <property type="match status" value="1"/>
</dbReference>
<protein>
    <recommendedName>
        <fullName evidence="4">Prokineticin domain-containing protein</fullName>
    </recommendedName>
</protein>
<organism evidence="2 3">
    <name type="scientific">Lymnaea stagnalis</name>
    <name type="common">Great pond snail</name>
    <name type="synonym">Helix stagnalis</name>
    <dbReference type="NCBI Taxonomy" id="6523"/>
    <lineage>
        <taxon>Eukaryota</taxon>
        <taxon>Metazoa</taxon>
        <taxon>Spiralia</taxon>
        <taxon>Lophotrochozoa</taxon>
        <taxon>Mollusca</taxon>
        <taxon>Gastropoda</taxon>
        <taxon>Heterobranchia</taxon>
        <taxon>Euthyneura</taxon>
        <taxon>Panpulmonata</taxon>
        <taxon>Hygrophila</taxon>
        <taxon>Lymnaeoidea</taxon>
        <taxon>Lymnaeidae</taxon>
        <taxon>Lymnaea</taxon>
    </lineage>
</organism>
<comment type="caution">
    <text evidence="2">The sequence shown here is derived from an EMBL/GenBank/DDBJ whole genome shotgun (WGS) entry which is preliminary data.</text>
</comment>
<evidence type="ECO:0000256" key="1">
    <source>
        <dbReference type="SAM" id="SignalP"/>
    </source>
</evidence>
<dbReference type="PANTHER" id="PTHR10041">
    <property type="entry name" value="COLIPASE"/>
    <property type="match status" value="1"/>
</dbReference>
<name>A0AAV2HTE0_LYMST</name>
<dbReference type="GO" id="GO:0008047">
    <property type="term" value="F:enzyme activator activity"/>
    <property type="evidence" value="ECO:0007669"/>
    <property type="project" value="InterPro"/>
</dbReference>
<sequence length="213" mass="22435">MTDLRLGFLIVVSLICLSEAGRRDSGHLRETKSCATSADCECGQCCLSPAVFRGKREAEGSCQPRLSAGDRCYVNNDQFLPSHSSHLYYNGCPCESGQTCFGSGQFEVPQGEIGFCTLIAPSKKAIGDSCSSGKDCAADECCVSTMRPLGRKKRLAVGGGRGACQKLGKAGDSCLVSVTTAEDTNWDCPCVSGLTCKGQGMFEIPLGERGQCG</sequence>
<evidence type="ECO:0000313" key="2">
    <source>
        <dbReference type="EMBL" id="CAL1536787.1"/>
    </source>
</evidence>
<dbReference type="GO" id="GO:0007586">
    <property type="term" value="P:digestion"/>
    <property type="evidence" value="ECO:0007669"/>
    <property type="project" value="InterPro"/>
</dbReference>
<accession>A0AAV2HTE0</accession>
<dbReference type="GO" id="GO:0016042">
    <property type="term" value="P:lipid catabolic process"/>
    <property type="evidence" value="ECO:0007669"/>
    <property type="project" value="InterPro"/>
</dbReference>
<evidence type="ECO:0000313" key="3">
    <source>
        <dbReference type="Proteomes" id="UP001497497"/>
    </source>
</evidence>
<gene>
    <name evidence="2" type="ORF">GSLYS_00010700001</name>
</gene>
<dbReference type="Gene3D" id="2.10.80.10">
    <property type="entry name" value="Lipase, subunit A"/>
    <property type="match status" value="2"/>
</dbReference>
<proteinExistence type="predicted"/>
<dbReference type="Proteomes" id="UP001497497">
    <property type="component" value="Unassembled WGS sequence"/>
</dbReference>
<dbReference type="EMBL" id="CAXITT010000239">
    <property type="protein sequence ID" value="CAL1536787.1"/>
    <property type="molecule type" value="Genomic_DNA"/>
</dbReference>
<dbReference type="InterPro" id="IPR001981">
    <property type="entry name" value="Colipase"/>
</dbReference>
<evidence type="ECO:0008006" key="4">
    <source>
        <dbReference type="Google" id="ProtNLM"/>
    </source>
</evidence>
<reference evidence="2 3" key="1">
    <citation type="submission" date="2024-04" db="EMBL/GenBank/DDBJ databases">
        <authorList>
            <consortium name="Genoscope - CEA"/>
            <person name="William W."/>
        </authorList>
    </citation>
    <scope>NUCLEOTIDE SEQUENCE [LARGE SCALE GENOMIC DNA]</scope>
</reference>
<dbReference type="AlphaFoldDB" id="A0AAV2HTE0"/>